<dbReference type="AlphaFoldDB" id="A0A941DV05"/>
<name>A0A941DV05_9BACI</name>
<keyword evidence="2" id="KW-1185">Reference proteome</keyword>
<evidence type="ECO:0000313" key="1">
    <source>
        <dbReference type="EMBL" id="MBR7795614.1"/>
    </source>
</evidence>
<protein>
    <submittedName>
        <fullName evidence="1">Uncharacterized protein</fullName>
    </submittedName>
</protein>
<evidence type="ECO:0000313" key="2">
    <source>
        <dbReference type="Proteomes" id="UP000675284"/>
    </source>
</evidence>
<proteinExistence type="predicted"/>
<dbReference type="Proteomes" id="UP000675284">
    <property type="component" value="Unassembled WGS sequence"/>
</dbReference>
<sequence>MFKHYNMNQIILPLDLEIKLQENDIAYTIHHVIESISVQLVRIASGFILHIIGSKPPPHAMMNPIWISGDRLPVNVRLV</sequence>
<dbReference type="RefSeq" id="WP_026681804.1">
    <property type="nucleotide sequence ID" value="NZ_BAAACY010000106.1"/>
</dbReference>
<accession>A0A941DV05</accession>
<dbReference type="EMBL" id="JAGSOT010000013">
    <property type="protein sequence ID" value="MBR7795614.1"/>
    <property type="molecule type" value="Genomic_DNA"/>
</dbReference>
<comment type="caution">
    <text evidence="1">The sequence shown here is derived from an EMBL/GenBank/DDBJ whole genome shotgun (WGS) entry which is preliminary data.</text>
</comment>
<organism evidence="1 2">
    <name type="scientific">Virgibacillus salarius</name>
    <dbReference type="NCBI Taxonomy" id="447199"/>
    <lineage>
        <taxon>Bacteria</taxon>
        <taxon>Bacillati</taxon>
        <taxon>Bacillota</taxon>
        <taxon>Bacilli</taxon>
        <taxon>Bacillales</taxon>
        <taxon>Bacillaceae</taxon>
        <taxon>Virgibacillus</taxon>
    </lineage>
</organism>
<gene>
    <name evidence="1" type="ORF">KCX74_06100</name>
</gene>
<reference evidence="1" key="1">
    <citation type="submission" date="2021-04" db="EMBL/GenBank/DDBJ databases">
        <title>Isolation and polyphasic classification of algal microorganism.</title>
        <authorList>
            <person name="Wang S."/>
        </authorList>
    </citation>
    <scope>NUCLEOTIDE SEQUENCE</scope>
    <source>
        <strain evidence="1">720a</strain>
    </source>
</reference>